<reference evidence="2" key="1">
    <citation type="submission" date="2021-02" db="EMBL/GenBank/DDBJ databases">
        <title>Skermanella TT6 skin isolate.</title>
        <authorList>
            <person name="Lee K."/>
            <person name="Ganzorig M."/>
        </authorList>
    </citation>
    <scope>NUCLEOTIDE SEQUENCE</scope>
    <source>
        <strain evidence="2">TT6</strain>
    </source>
</reference>
<evidence type="ECO:0000256" key="1">
    <source>
        <dbReference type="SAM" id="Coils"/>
    </source>
</evidence>
<evidence type="ECO:0000313" key="2">
    <source>
        <dbReference type="EMBL" id="QQP89212.1"/>
    </source>
</evidence>
<dbReference type="Proteomes" id="UP000595197">
    <property type="component" value="Chromosome"/>
</dbReference>
<accession>A0ABX7B4F7</accession>
<dbReference type="EMBL" id="CP067420">
    <property type="protein sequence ID" value="QQP89212.1"/>
    <property type="molecule type" value="Genomic_DNA"/>
</dbReference>
<dbReference type="RefSeq" id="WP_201075194.1">
    <property type="nucleotide sequence ID" value="NZ_CP067420.1"/>
</dbReference>
<keyword evidence="1" id="KW-0175">Coiled coil</keyword>
<evidence type="ECO:0000313" key="3">
    <source>
        <dbReference type="Proteomes" id="UP000595197"/>
    </source>
</evidence>
<sequence length="164" mass="17988">MMRTWTRNIAAGLTLLLLGGCAAVETYVGERRDLAAGGPEARIQEAQGRQAQARATNTALQRQVAEVQAQQASLSRDLQASQAQLGELNRKLAGTRSATAAQRRDYDRLVARQKQIRQELDALARQPQPVSAIDASAQSLKLQQMQDERDALQRQIDALQQALS</sequence>
<feature type="coiled-coil region" evidence="1">
    <location>
        <begin position="43"/>
        <end position="162"/>
    </location>
</feature>
<evidence type="ECO:0008006" key="4">
    <source>
        <dbReference type="Google" id="ProtNLM"/>
    </source>
</evidence>
<keyword evidence="3" id="KW-1185">Reference proteome</keyword>
<dbReference type="PROSITE" id="PS51257">
    <property type="entry name" value="PROKAR_LIPOPROTEIN"/>
    <property type="match status" value="1"/>
</dbReference>
<name>A0ABX7B4F7_9PROT</name>
<organism evidence="2 3">
    <name type="scientific">Skermanella cutis</name>
    <dbReference type="NCBI Taxonomy" id="2775420"/>
    <lineage>
        <taxon>Bacteria</taxon>
        <taxon>Pseudomonadati</taxon>
        <taxon>Pseudomonadota</taxon>
        <taxon>Alphaproteobacteria</taxon>
        <taxon>Rhodospirillales</taxon>
        <taxon>Azospirillaceae</taxon>
        <taxon>Skermanella</taxon>
    </lineage>
</organism>
<proteinExistence type="predicted"/>
<gene>
    <name evidence="2" type="ORF">IGS68_25005</name>
</gene>
<protein>
    <recommendedName>
        <fullName evidence="4">Lipoprotein</fullName>
    </recommendedName>
</protein>